<accession>A0A0N1HXU0</accession>
<dbReference type="Proteomes" id="UP000038010">
    <property type="component" value="Unassembled WGS sequence"/>
</dbReference>
<dbReference type="PANTHER" id="PTHR43976">
    <property type="entry name" value="SHORT CHAIN DEHYDROGENASE"/>
    <property type="match status" value="1"/>
</dbReference>
<dbReference type="InterPro" id="IPR036291">
    <property type="entry name" value="NAD(P)-bd_dom_sf"/>
</dbReference>
<dbReference type="VEuPathDB" id="FungiDB:AB675_711"/>
<dbReference type="CDD" id="cd05374">
    <property type="entry name" value="17beta-HSD-like_SDR_c"/>
    <property type="match status" value="1"/>
</dbReference>
<proteinExistence type="inferred from homology"/>
<organism evidence="5 6">
    <name type="scientific">Cyphellophora attinorum</name>
    <dbReference type="NCBI Taxonomy" id="1664694"/>
    <lineage>
        <taxon>Eukaryota</taxon>
        <taxon>Fungi</taxon>
        <taxon>Dikarya</taxon>
        <taxon>Ascomycota</taxon>
        <taxon>Pezizomycotina</taxon>
        <taxon>Eurotiomycetes</taxon>
        <taxon>Chaetothyriomycetidae</taxon>
        <taxon>Chaetothyriales</taxon>
        <taxon>Cyphellophoraceae</taxon>
        <taxon>Cyphellophora</taxon>
    </lineage>
</organism>
<dbReference type="PROSITE" id="PS00061">
    <property type="entry name" value="ADH_SHORT"/>
    <property type="match status" value="1"/>
</dbReference>
<gene>
    <name evidence="5" type="ORF">AB675_711</name>
</gene>
<evidence type="ECO:0000313" key="6">
    <source>
        <dbReference type="Proteomes" id="UP000038010"/>
    </source>
</evidence>
<keyword evidence="2" id="KW-0521">NADP</keyword>
<dbReference type="AlphaFoldDB" id="A0A0N1HXU0"/>
<dbReference type="RefSeq" id="XP_018005435.1">
    <property type="nucleotide sequence ID" value="XM_018147464.1"/>
</dbReference>
<dbReference type="Pfam" id="PF00106">
    <property type="entry name" value="adh_short"/>
    <property type="match status" value="1"/>
</dbReference>
<keyword evidence="3" id="KW-0560">Oxidoreductase</keyword>
<dbReference type="InterPro" id="IPR051911">
    <property type="entry name" value="SDR_oxidoreductase"/>
</dbReference>
<protein>
    <submittedName>
        <fullName evidence="5">Putative oxido YusZ</fullName>
    </submittedName>
</protein>
<dbReference type="EMBL" id="LFJN01000001">
    <property type="protein sequence ID" value="KPI45472.1"/>
    <property type="molecule type" value="Genomic_DNA"/>
</dbReference>
<evidence type="ECO:0000256" key="1">
    <source>
        <dbReference type="ARBA" id="ARBA00006484"/>
    </source>
</evidence>
<keyword evidence="6" id="KW-1185">Reference proteome</keyword>
<dbReference type="STRING" id="1664694.A0A0N1HXU0"/>
<dbReference type="OrthoDB" id="1274115at2759"/>
<name>A0A0N1HXU0_9EURO</name>
<dbReference type="PANTHER" id="PTHR43976:SF16">
    <property type="entry name" value="SHORT-CHAIN DEHYDROGENASE_REDUCTASE FAMILY PROTEIN"/>
    <property type="match status" value="1"/>
</dbReference>
<evidence type="ECO:0000256" key="3">
    <source>
        <dbReference type="ARBA" id="ARBA00023002"/>
    </source>
</evidence>
<comment type="similarity">
    <text evidence="1 4">Belongs to the short-chain dehydrogenases/reductases (SDR) family.</text>
</comment>
<dbReference type="GeneID" id="28739333"/>
<evidence type="ECO:0000256" key="4">
    <source>
        <dbReference type="RuleBase" id="RU000363"/>
    </source>
</evidence>
<reference evidence="5 6" key="1">
    <citation type="submission" date="2015-06" db="EMBL/GenBank/DDBJ databases">
        <title>Draft genome of the ant-associated black yeast Phialophora attae CBS 131958.</title>
        <authorList>
            <person name="Moreno L.F."/>
            <person name="Stielow B.J."/>
            <person name="de Hoog S."/>
            <person name="Vicente V.A."/>
            <person name="Weiss V.A."/>
            <person name="de Vries M."/>
            <person name="Cruz L.M."/>
            <person name="Souza E.M."/>
        </authorList>
    </citation>
    <scope>NUCLEOTIDE SEQUENCE [LARGE SCALE GENOMIC DNA]</scope>
    <source>
        <strain evidence="5 6">CBS 131958</strain>
    </source>
</reference>
<sequence>MPSPPHRAEGADAPVWLITGSSTGIGLALARHALSLGHNVIATARNPNKYPDIVAELTSHYHHHPLSGHAQAHFLTLDVTAPYAQIEAFVKHAESLHGRINILVNNAGYCVLGAIEDVPMEKWEQQMRTNVFGPVALTKAVLPAMRKRRSGTILNISSGAGFIAPTGQGVYSASKHALEALTESLASEVSPFDIRVASFVLGAFRTSMGQVGADIVLDRERTYRNIGQAGTGESEEGGGLYLRGSSWEEELRDPENGERLLRFILGDDSWKGVNRKIEEETGVSGA</sequence>
<evidence type="ECO:0000313" key="5">
    <source>
        <dbReference type="EMBL" id="KPI45472.1"/>
    </source>
</evidence>
<dbReference type="Gene3D" id="3.40.50.720">
    <property type="entry name" value="NAD(P)-binding Rossmann-like Domain"/>
    <property type="match status" value="1"/>
</dbReference>
<dbReference type="InterPro" id="IPR020904">
    <property type="entry name" value="Sc_DH/Rdtase_CS"/>
</dbReference>
<dbReference type="PRINTS" id="PR00080">
    <property type="entry name" value="SDRFAMILY"/>
</dbReference>
<dbReference type="PRINTS" id="PR00081">
    <property type="entry name" value="GDHRDH"/>
</dbReference>
<dbReference type="InterPro" id="IPR002347">
    <property type="entry name" value="SDR_fam"/>
</dbReference>
<comment type="caution">
    <text evidence="5">The sequence shown here is derived from an EMBL/GenBank/DDBJ whole genome shotgun (WGS) entry which is preliminary data.</text>
</comment>
<dbReference type="SUPFAM" id="SSF51735">
    <property type="entry name" value="NAD(P)-binding Rossmann-fold domains"/>
    <property type="match status" value="1"/>
</dbReference>
<evidence type="ECO:0000256" key="2">
    <source>
        <dbReference type="ARBA" id="ARBA00022857"/>
    </source>
</evidence>
<dbReference type="GO" id="GO:0016491">
    <property type="term" value="F:oxidoreductase activity"/>
    <property type="evidence" value="ECO:0007669"/>
    <property type="project" value="UniProtKB-KW"/>
</dbReference>